<gene>
    <name evidence="1" type="ORF">S01H1_24114</name>
</gene>
<comment type="caution">
    <text evidence="1">The sequence shown here is derived from an EMBL/GenBank/DDBJ whole genome shotgun (WGS) entry which is preliminary data.</text>
</comment>
<dbReference type="EMBL" id="BARS01014192">
    <property type="protein sequence ID" value="GAF90952.1"/>
    <property type="molecule type" value="Genomic_DNA"/>
</dbReference>
<proteinExistence type="predicted"/>
<name>X0TS23_9ZZZZ</name>
<reference evidence="1" key="1">
    <citation type="journal article" date="2014" name="Front. Microbiol.">
        <title>High frequency of phylogenetically diverse reductive dehalogenase-homologous genes in deep subseafloor sedimentary metagenomes.</title>
        <authorList>
            <person name="Kawai M."/>
            <person name="Futagami T."/>
            <person name="Toyoda A."/>
            <person name="Takaki Y."/>
            <person name="Nishi S."/>
            <person name="Hori S."/>
            <person name="Arai W."/>
            <person name="Tsubouchi T."/>
            <person name="Morono Y."/>
            <person name="Uchiyama I."/>
            <person name="Ito T."/>
            <person name="Fujiyama A."/>
            <person name="Inagaki F."/>
            <person name="Takami H."/>
        </authorList>
    </citation>
    <scope>NUCLEOTIDE SEQUENCE</scope>
    <source>
        <strain evidence="1">Expedition CK06-06</strain>
    </source>
</reference>
<accession>X0TS23</accession>
<evidence type="ECO:0000313" key="1">
    <source>
        <dbReference type="EMBL" id="GAF90952.1"/>
    </source>
</evidence>
<organism evidence="1">
    <name type="scientific">marine sediment metagenome</name>
    <dbReference type="NCBI Taxonomy" id="412755"/>
    <lineage>
        <taxon>unclassified sequences</taxon>
        <taxon>metagenomes</taxon>
        <taxon>ecological metagenomes</taxon>
    </lineage>
</organism>
<protein>
    <submittedName>
        <fullName evidence="1">Uncharacterized protein</fullName>
    </submittedName>
</protein>
<dbReference type="AlphaFoldDB" id="X0TS23"/>
<sequence length="51" mass="5784">MWTLFWISAGACQEKELFDFVTAGTTYDITLNKEIIKHEVGWVFLVGSDTA</sequence>